<keyword evidence="2" id="KW-1185">Reference proteome</keyword>
<dbReference type="SUPFAM" id="SSF53448">
    <property type="entry name" value="Nucleotide-diphospho-sugar transferases"/>
    <property type="match status" value="1"/>
</dbReference>
<dbReference type="OrthoDB" id="186344at2"/>
<name>A0A1H9U3W2_9SPHI</name>
<sequence length="428" mass="50125">MKHIAFTICAKNYVGLAQVLEKSLKHHHPEVEFFILVADEFDQSDSAYGLPNNAFVAREVLGINDDLWNEMSFKYDLTEFCTSIKPSCFKFLFRNFEPDTCIYFDPDILVFNSLDSILEILREKHILLTPHITTIETNYSGNLAESGFLFTGMFNLGFLGLKRGDVANNMLDWWDKRLEDRCFVNRMENFFTDQKWMDFLPSFFPNEIHISQDLGLNFAPWNFYERKLIQYDNMLHVQNRIRGEETNDSLKFVHFSGFNYNALLNDEVKQGNIPNLEIFPDLQNIFDTYSTVLKDSTLKDFIQLNYSYNYFSDGTPISKTYRKLYRRWKEDGMVKDNPFLSTGKLFTTLKKQKVLVENLASSDKSTVANVGGVERKLILVNKFLALGFKLLGANRFFMLVRLLRLYSKVENHLYLLDKSYLREPKIRD</sequence>
<evidence type="ECO:0008006" key="3">
    <source>
        <dbReference type="Google" id="ProtNLM"/>
    </source>
</evidence>
<reference evidence="2" key="1">
    <citation type="submission" date="2016-10" db="EMBL/GenBank/DDBJ databases">
        <authorList>
            <person name="Varghese N."/>
            <person name="Submissions S."/>
        </authorList>
    </citation>
    <scope>NUCLEOTIDE SEQUENCE [LARGE SCALE GENOMIC DNA]</scope>
    <source>
        <strain evidence="2">DSM 18610</strain>
    </source>
</reference>
<gene>
    <name evidence="1" type="ORF">SAMN04488023_12714</name>
</gene>
<dbReference type="Proteomes" id="UP000199572">
    <property type="component" value="Unassembled WGS sequence"/>
</dbReference>
<organism evidence="1 2">
    <name type="scientific">Pedobacter rhizosphaerae</name>
    <dbReference type="NCBI Taxonomy" id="390241"/>
    <lineage>
        <taxon>Bacteria</taxon>
        <taxon>Pseudomonadati</taxon>
        <taxon>Bacteroidota</taxon>
        <taxon>Sphingobacteriia</taxon>
        <taxon>Sphingobacteriales</taxon>
        <taxon>Sphingobacteriaceae</taxon>
        <taxon>Pedobacter</taxon>
    </lineage>
</organism>
<dbReference type="AlphaFoldDB" id="A0A1H9U3W2"/>
<evidence type="ECO:0000313" key="2">
    <source>
        <dbReference type="Proteomes" id="UP000199572"/>
    </source>
</evidence>
<dbReference type="InterPro" id="IPR029044">
    <property type="entry name" value="Nucleotide-diphossugar_trans"/>
</dbReference>
<protein>
    <recommendedName>
        <fullName evidence="3">Glycosyl transferase family 8</fullName>
    </recommendedName>
</protein>
<proteinExistence type="predicted"/>
<dbReference type="EMBL" id="FOGG01000027">
    <property type="protein sequence ID" value="SES03918.1"/>
    <property type="molecule type" value="Genomic_DNA"/>
</dbReference>
<dbReference type="STRING" id="390241.SAMN04488023_12714"/>
<dbReference type="Gene3D" id="3.90.550.10">
    <property type="entry name" value="Spore Coat Polysaccharide Biosynthesis Protein SpsA, Chain A"/>
    <property type="match status" value="1"/>
</dbReference>
<accession>A0A1H9U3W2</accession>
<evidence type="ECO:0000313" key="1">
    <source>
        <dbReference type="EMBL" id="SES03918.1"/>
    </source>
</evidence>
<dbReference type="RefSeq" id="WP_090886839.1">
    <property type="nucleotide sequence ID" value="NZ_FOGG01000027.1"/>
</dbReference>